<keyword evidence="5" id="KW-0812">Transmembrane</keyword>
<sequence>MNPLKIFKNKTHLLIGILLCGSNAFCFQSPDSLSLTLDAAIATALKNSYEIEIAKNNVEVNTVLNHYGVAGGLPLVAANASNTEQITEVNQKLNNGTEINRSAAAGNNTQASVSASILLYNGKRVRSTKKRLAELQYQSQELLNSQIQNTIAMVMTSYYDVVRQLSYLNTLRASIQASEKRLEILQVRKEAGMANNADIFQAQIDVNTLNQTFRDQEMIAQVAKTELLRILTLDTKAAVTIRDTITVDLNLKLEPILDRLALNADVKAADHQIRINELIVRETAALRYPSVRLNTAYNYSRNQTAAGFTLLNRSLGPNAGVTLAIPIYNGSSFKRQQQAAEINTSTAKIQKNVILRDYNAGVVKMYQTYLSSLQQLETQQQNYALSRQLLDLTLQRFELIQATIIDVREAQRSFEDAGYRLINLNYAAKAAEIELKRLSNNLQ</sequence>
<comment type="similarity">
    <text evidence="2">Belongs to the outer membrane factor (OMF) (TC 1.B.17) family.</text>
</comment>
<evidence type="ECO:0000313" key="9">
    <source>
        <dbReference type="Proteomes" id="UP000679725"/>
    </source>
</evidence>
<dbReference type="SUPFAM" id="SSF56954">
    <property type="entry name" value="Outer membrane efflux proteins (OEP)"/>
    <property type="match status" value="1"/>
</dbReference>
<dbReference type="InterPro" id="IPR003423">
    <property type="entry name" value="OMP_efflux"/>
</dbReference>
<protein>
    <recommendedName>
        <fullName evidence="10">Outer membrane protein TolC</fullName>
    </recommendedName>
</protein>
<keyword evidence="7" id="KW-0998">Cell outer membrane</keyword>
<evidence type="ECO:0000256" key="3">
    <source>
        <dbReference type="ARBA" id="ARBA00022448"/>
    </source>
</evidence>
<dbReference type="PANTHER" id="PTHR30026">
    <property type="entry name" value="OUTER MEMBRANE PROTEIN TOLC"/>
    <property type="match status" value="1"/>
</dbReference>
<accession>A0ABM8UVG1</accession>
<dbReference type="EMBL" id="CAJRAU010000007">
    <property type="protein sequence ID" value="CAG5072771.1"/>
    <property type="molecule type" value="Genomic_DNA"/>
</dbReference>
<evidence type="ECO:0000256" key="5">
    <source>
        <dbReference type="ARBA" id="ARBA00022692"/>
    </source>
</evidence>
<comment type="subcellular location">
    <subcellularLocation>
        <location evidence="1">Cell outer membrane</location>
    </subcellularLocation>
</comment>
<comment type="caution">
    <text evidence="8">The sequence shown here is derived from an EMBL/GenBank/DDBJ whole genome shotgun (WGS) entry which is preliminary data.</text>
</comment>
<keyword evidence="6" id="KW-0472">Membrane</keyword>
<keyword evidence="3" id="KW-0813">Transport</keyword>
<dbReference type="Pfam" id="PF02321">
    <property type="entry name" value="OEP"/>
    <property type="match status" value="2"/>
</dbReference>
<dbReference type="InterPro" id="IPR051906">
    <property type="entry name" value="TolC-like"/>
</dbReference>
<name>A0ABM8UVG1_9BACT</name>
<evidence type="ECO:0000256" key="1">
    <source>
        <dbReference type="ARBA" id="ARBA00004442"/>
    </source>
</evidence>
<dbReference type="Proteomes" id="UP000679725">
    <property type="component" value="Unassembled WGS sequence"/>
</dbReference>
<reference evidence="8 9" key="1">
    <citation type="submission" date="2021-04" db="EMBL/GenBank/DDBJ databases">
        <authorList>
            <person name="Rodrigo-Torres L."/>
            <person name="Arahal R. D."/>
            <person name="Lucena T."/>
        </authorList>
    </citation>
    <scope>NUCLEOTIDE SEQUENCE [LARGE SCALE GENOMIC DNA]</scope>
    <source>
        <strain evidence="8 9">CECT 9623</strain>
    </source>
</reference>
<keyword evidence="4" id="KW-1134">Transmembrane beta strand</keyword>
<gene>
    <name evidence="8" type="ORF">DYBT9623_04311</name>
</gene>
<evidence type="ECO:0000256" key="2">
    <source>
        <dbReference type="ARBA" id="ARBA00007613"/>
    </source>
</evidence>
<evidence type="ECO:0000256" key="6">
    <source>
        <dbReference type="ARBA" id="ARBA00023136"/>
    </source>
</evidence>
<evidence type="ECO:0000256" key="7">
    <source>
        <dbReference type="ARBA" id="ARBA00023237"/>
    </source>
</evidence>
<dbReference type="Gene3D" id="1.20.1600.10">
    <property type="entry name" value="Outer membrane efflux proteins (OEP)"/>
    <property type="match status" value="1"/>
</dbReference>
<dbReference type="PANTHER" id="PTHR30026:SF20">
    <property type="entry name" value="OUTER MEMBRANE PROTEIN TOLC"/>
    <property type="match status" value="1"/>
</dbReference>
<evidence type="ECO:0000313" key="8">
    <source>
        <dbReference type="EMBL" id="CAG5072771.1"/>
    </source>
</evidence>
<evidence type="ECO:0000256" key="4">
    <source>
        <dbReference type="ARBA" id="ARBA00022452"/>
    </source>
</evidence>
<keyword evidence="9" id="KW-1185">Reference proteome</keyword>
<evidence type="ECO:0008006" key="10">
    <source>
        <dbReference type="Google" id="ProtNLM"/>
    </source>
</evidence>
<dbReference type="RefSeq" id="WP_215235604.1">
    <property type="nucleotide sequence ID" value="NZ_CAJRAU010000007.1"/>
</dbReference>
<organism evidence="8 9">
    <name type="scientific">Dyadobacter linearis</name>
    <dbReference type="NCBI Taxonomy" id="2823330"/>
    <lineage>
        <taxon>Bacteria</taxon>
        <taxon>Pseudomonadati</taxon>
        <taxon>Bacteroidota</taxon>
        <taxon>Cytophagia</taxon>
        <taxon>Cytophagales</taxon>
        <taxon>Spirosomataceae</taxon>
        <taxon>Dyadobacter</taxon>
    </lineage>
</organism>
<proteinExistence type="inferred from homology"/>